<dbReference type="Proteomes" id="UP001516400">
    <property type="component" value="Unassembled WGS sequence"/>
</dbReference>
<gene>
    <name evidence="2" type="ORF">HHI36_016377</name>
</gene>
<proteinExistence type="predicted"/>
<dbReference type="EMBL" id="JABFTP020000124">
    <property type="protein sequence ID" value="KAL3278857.1"/>
    <property type="molecule type" value="Genomic_DNA"/>
</dbReference>
<evidence type="ECO:0000256" key="1">
    <source>
        <dbReference type="SAM" id="MobiDB-lite"/>
    </source>
</evidence>
<organism evidence="2 3">
    <name type="scientific">Cryptolaemus montrouzieri</name>
    <dbReference type="NCBI Taxonomy" id="559131"/>
    <lineage>
        <taxon>Eukaryota</taxon>
        <taxon>Metazoa</taxon>
        <taxon>Ecdysozoa</taxon>
        <taxon>Arthropoda</taxon>
        <taxon>Hexapoda</taxon>
        <taxon>Insecta</taxon>
        <taxon>Pterygota</taxon>
        <taxon>Neoptera</taxon>
        <taxon>Endopterygota</taxon>
        <taxon>Coleoptera</taxon>
        <taxon>Polyphaga</taxon>
        <taxon>Cucujiformia</taxon>
        <taxon>Coccinelloidea</taxon>
        <taxon>Coccinellidae</taxon>
        <taxon>Scymninae</taxon>
        <taxon>Scymnini</taxon>
        <taxon>Cryptolaemus</taxon>
    </lineage>
</organism>
<accession>A0ABD2NJJ1</accession>
<feature type="region of interest" description="Disordered" evidence="1">
    <location>
        <begin position="96"/>
        <end position="173"/>
    </location>
</feature>
<evidence type="ECO:0000313" key="2">
    <source>
        <dbReference type="EMBL" id="KAL3278857.1"/>
    </source>
</evidence>
<feature type="compositionally biased region" description="Polar residues" evidence="1">
    <location>
        <begin position="97"/>
        <end position="108"/>
    </location>
</feature>
<dbReference type="AlphaFoldDB" id="A0ABD2NJJ1"/>
<sequence>MFGKIQQYEVPPKPEARTENFGGGITTRLMMKRNLDENKRNNLGFSSGACIPNSNIRLLQRNSLQDDSEDFKSSSGSQITIADVVGLLDENKDKNIATETPEQDQSPLQKMRESVRRRSRSSGRGSIVSHTKSSVSDAQKVERRVSMRTDKMSVSGIRRASPESLRESIQKSQQEVELIDVDDLASAERRNSKRSSGRVSFII</sequence>
<feature type="region of interest" description="Disordered" evidence="1">
    <location>
        <begin position="1"/>
        <end position="21"/>
    </location>
</feature>
<feature type="compositionally biased region" description="Basic and acidic residues" evidence="1">
    <location>
        <begin position="160"/>
        <end position="169"/>
    </location>
</feature>
<reference evidence="2 3" key="1">
    <citation type="journal article" date="2021" name="BMC Biol.">
        <title>Horizontally acquired antibacterial genes associated with adaptive radiation of ladybird beetles.</title>
        <authorList>
            <person name="Li H.S."/>
            <person name="Tang X.F."/>
            <person name="Huang Y.H."/>
            <person name="Xu Z.Y."/>
            <person name="Chen M.L."/>
            <person name="Du X.Y."/>
            <person name="Qiu B.Y."/>
            <person name="Chen P.T."/>
            <person name="Zhang W."/>
            <person name="Slipinski A."/>
            <person name="Escalona H.E."/>
            <person name="Waterhouse R.M."/>
            <person name="Zwick A."/>
            <person name="Pang H."/>
        </authorList>
    </citation>
    <scope>NUCLEOTIDE SEQUENCE [LARGE SCALE GENOMIC DNA]</scope>
    <source>
        <strain evidence="2">SYSU2018</strain>
    </source>
</reference>
<feature type="compositionally biased region" description="Basic and acidic residues" evidence="1">
    <location>
        <begin position="139"/>
        <end position="151"/>
    </location>
</feature>
<evidence type="ECO:0000313" key="3">
    <source>
        <dbReference type="Proteomes" id="UP001516400"/>
    </source>
</evidence>
<name>A0ABD2NJJ1_9CUCU</name>
<comment type="caution">
    <text evidence="2">The sequence shown here is derived from an EMBL/GenBank/DDBJ whole genome shotgun (WGS) entry which is preliminary data.</text>
</comment>
<keyword evidence="3" id="KW-1185">Reference proteome</keyword>
<protein>
    <submittedName>
        <fullName evidence="2">Uncharacterized protein</fullName>
    </submittedName>
</protein>